<dbReference type="InterPro" id="IPR001394">
    <property type="entry name" value="Peptidase_C19_UCH"/>
</dbReference>
<dbReference type="InterPro" id="IPR024729">
    <property type="entry name" value="USP7_ICP0-binding_dom"/>
</dbReference>
<dbReference type="Pfam" id="PF22486">
    <property type="entry name" value="MATH_2"/>
    <property type="match status" value="1"/>
</dbReference>
<dbReference type="InterPro" id="IPR050164">
    <property type="entry name" value="Peptidase_C19"/>
</dbReference>
<feature type="region of interest" description="Disordered" evidence="6">
    <location>
        <begin position="165"/>
        <end position="185"/>
    </location>
</feature>
<dbReference type="InterPro" id="IPR038765">
    <property type="entry name" value="Papain-like_cys_pep_sf"/>
</dbReference>
<dbReference type="Pfam" id="PF12436">
    <property type="entry name" value="USP7_ICP0_bdg"/>
    <property type="match status" value="1"/>
</dbReference>
<gene>
    <name evidence="9" type="ORF">PFISCL1PPCAC_20046</name>
</gene>
<keyword evidence="3" id="KW-0833">Ubl conjugation pathway</keyword>
<keyword evidence="10" id="KW-1185">Reference proteome</keyword>
<evidence type="ECO:0000313" key="10">
    <source>
        <dbReference type="Proteomes" id="UP001432322"/>
    </source>
</evidence>
<dbReference type="PANTHER" id="PTHR24006">
    <property type="entry name" value="UBIQUITIN CARBOXYL-TERMINAL HYDROLASE"/>
    <property type="match status" value="1"/>
</dbReference>
<dbReference type="InterPro" id="IPR018200">
    <property type="entry name" value="USP_CS"/>
</dbReference>
<dbReference type="EMBL" id="BTSY01000005">
    <property type="protein sequence ID" value="GMT28749.1"/>
    <property type="molecule type" value="Genomic_DNA"/>
</dbReference>
<accession>A0AAV5WFY5</accession>
<evidence type="ECO:0000256" key="5">
    <source>
        <dbReference type="ARBA" id="ARBA00031508"/>
    </source>
</evidence>
<evidence type="ECO:0000256" key="3">
    <source>
        <dbReference type="ARBA" id="ARBA00022786"/>
    </source>
</evidence>
<dbReference type="PROSITE" id="PS00973">
    <property type="entry name" value="USP_2"/>
    <property type="match status" value="1"/>
</dbReference>
<dbReference type="PROSITE" id="PS50235">
    <property type="entry name" value="USP_3"/>
    <property type="match status" value="1"/>
</dbReference>
<evidence type="ECO:0000256" key="2">
    <source>
        <dbReference type="ARBA" id="ARBA00021393"/>
    </source>
</evidence>
<dbReference type="Gene3D" id="3.10.20.90">
    <property type="entry name" value="Phosphatidylinositol 3-kinase Catalytic Subunit, Chain A, domain 1"/>
    <property type="match status" value="1"/>
</dbReference>
<dbReference type="Gene3D" id="2.60.210.10">
    <property type="entry name" value="Apoptosis, Tumor Necrosis Factor Receptor Associated Protein 2, Chain A"/>
    <property type="match status" value="1"/>
</dbReference>
<reference evidence="9" key="1">
    <citation type="submission" date="2023-10" db="EMBL/GenBank/DDBJ databases">
        <title>Genome assembly of Pristionchus species.</title>
        <authorList>
            <person name="Yoshida K."/>
            <person name="Sommer R.J."/>
        </authorList>
    </citation>
    <scope>NUCLEOTIDE SEQUENCE</scope>
    <source>
        <strain evidence="9">RS5133</strain>
    </source>
</reference>
<dbReference type="GO" id="GO:0004843">
    <property type="term" value="F:cysteine-type deubiquitinase activity"/>
    <property type="evidence" value="ECO:0007669"/>
    <property type="project" value="InterPro"/>
</dbReference>
<dbReference type="Pfam" id="PF00443">
    <property type="entry name" value="UCH"/>
    <property type="match status" value="1"/>
</dbReference>
<dbReference type="AlphaFoldDB" id="A0AAV5WFY5"/>
<name>A0AAV5WFY5_9BILA</name>
<sequence>AMTEPEDMREAEHSHLRFLQPDANLACGQVKMYSGNNAIHLSGGMENESGASDKLLEEVINGTGGESSERNKDPPATTYDSTRSPAESRKFGTLDDSAVLDDNKEHEQICEKESVSMNMDDNLTELFDICTDRSGSFAADLPPPFTINVSPIKPDCPTDRKRLKVDSEESISNITDGAGNEPGERTEAHHPFKFPYNLLKIADGHGRAALSIRVSLSTLFDVKNVLSRVVWVKGLPWCLYCRVTGQRPQNYISLYLKCVYDEDEVFKCPVDVVEITLHHVSYKNKDVRKSASHVFNQIENDWGWNFFYLIQNITEGEYMQNGVLFMSCLFNVRNPQGIRFLDESTRLPVGILNQGATCYMNAAIQILFSTNILRKAILRMEYAEEGKGVITAIQRLFYKLHTSIEPVSTVELTDAFGWKSTTNTLTQHDVQEMMKILLDRMEKALKGKENDNLVDDLFKTKTRTFIRCLDVEFESVRDEFCTDIQLPLPRLDDCGQSYDIVSAMREVTRTEILDGDNKYYAEGHGLQRAEKGQKFISFPKVLHLQLLRFQLDWQSGEYVKMNDRVEFSPILNLSEFVEDEEEKKLCEYALHGVVSHSGSVNSGHYVIFICTYPGADRPRWFKLDDSSSTEILISNEVIENNFGNGSKRQDGSFNAYMLTYIRTDSLREVLCDISLSDVPRQLVDHMELKKQIVKWRSINMSNKDLNIRCIKFVIEPDYLSSRVWDFFDFIEWANNEHRLELNADDNALQLVYEAEKYVGQGGVRLFLLRQRSDNDVIPIMRVERELDTDPMILQMTTVGRVLKKEEYCIFVQRSTPLRLTYLYPIEKNADLREVVVYMKYYNGDEHTTRYVGPFEVVEKIRMKELSRVLCRAVHLPIGTDLKYSKEESPIRLVEIDESEVMILTMGDIFVFEVRHLAQEERSAQSLLEDAQRITVSLDPISRRFFLNYIETGKTVKSIKIAVSMNASFDSLLERLGELVDHPADSILLWNKENPMESDELKKKVCALVTRGLQEDPRGDICAMMEFTLLDVPLKEAESKVVVSVSIEKNGEYDNFPVVLNRKNEDLVSELKAKIVENFFSSQQNLSPNRAQRLRFVWMSRQCNGYFMFRQMRNKEDVVETMRIQMERTVVGGVTMCVCEKRNGEEEPLAPLQFIIPLIMIDSKNLKNAAYPISSLFVKVKDGMEVAEVKNAVVEKMLKAIDWESDELLLFIGSRPINLDKMCGKLNFKGWYEEAREDEVGLNERTETK</sequence>
<dbReference type="InterPro" id="IPR008974">
    <property type="entry name" value="TRAF-like"/>
</dbReference>
<dbReference type="Proteomes" id="UP001432322">
    <property type="component" value="Unassembled WGS sequence"/>
</dbReference>
<dbReference type="GO" id="GO:0031647">
    <property type="term" value="P:regulation of protein stability"/>
    <property type="evidence" value="ECO:0007669"/>
    <property type="project" value="TreeGrafter"/>
</dbReference>
<dbReference type="PROSITE" id="PS00972">
    <property type="entry name" value="USP_1"/>
    <property type="match status" value="1"/>
</dbReference>
<protein>
    <recommendedName>
        <fullName evidence="2">Ubiquitin carboxyl-terminal hydrolase 7</fullName>
    </recommendedName>
    <alternativeName>
        <fullName evidence="5">Ubiquitin thioesterase 7</fullName>
    </alternativeName>
    <alternativeName>
        <fullName evidence="4">Ubiquitin-specific-processing protease 7</fullName>
    </alternativeName>
</protein>
<dbReference type="GO" id="GO:0005634">
    <property type="term" value="C:nucleus"/>
    <property type="evidence" value="ECO:0007669"/>
    <property type="project" value="TreeGrafter"/>
</dbReference>
<comment type="caution">
    <text evidence="9">The sequence shown here is derived from an EMBL/GenBank/DDBJ whole genome shotgun (WGS) entry which is preliminary data.</text>
</comment>
<feature type="non-terminal residue" evidence="9">
    <location>
        <position position="1248"/>
    </location>
</feature>
<dbReference type="SUPFAM" id="SSF54001">
    <property type="entry name" value="Cysteine proteinases"/>
    <property type="match status" value="1"/>
</dbReference>
<evidence type="ECO:0000313" key="9">
    <source>
        <dbReference type="EMBL" id="GMT28749.1"/>
    </source>
</evidence>
<feature type="domain" description="USP" evidence="8">
    <location>
        <begin position="349"/>
        <end position="663"/>
    </location>
</feature>
<dbReference type="InterPro" id="IPR002083">
    <property type="entry name" value="MATH/TRAF_dom"/>
</dbReference>
<feature type="region of interest" description="Disordered" evidence="6">
    <location>
        <begin position="63"/>
        <end position="91"/>
    </location>
</feature>
<dbReference type="GO" id="GO:0005829">
    <property type="term" value="C:cytosol"/>
    <property type="evidence" value="ECO:0007669"/>
    <property type="project" value="TreeGrafter"/>
</dbReference>
<evidence type="ECO:0000256" key="4">
    <source>
        <dbReference type="ARBA" id="ARBA00031500"/>
    </source>
</evidence>
<evidence type="ECO:0000256" key="6">
    <source>
        <dbReference type="SAM" id="MobiDB-lite"/>
    </source>
</evidence>
<dbReference type="CDD" id="cd00121">
    <property type="entry name" value="MATH"/>
    <property type="match status" value="1"/>
</dbReference>
<comment type="similarity">
    <text evidence="1">Belongs to the peptidase C19 family.</text>
</comment>
<dbReference type="SUPFAM" id="SSF49599">
    <property type="entry name" value="TRAF domain-like"/>
    <property type="match status" value="1"/>
</dbReference>
<dbReference type="PROSITE" id="PS50144">
    <property type="entry name" value="MATH"/>
    <property type="match status" value="1"/>
</dbReference>
<proteinExistence type="inferred from homology"/>
<evidence type="ECO:0000259" key="8">
    <source>
        <dbReference type="PROSITE" id="PS50235"/>
    </source>
</evidence>
<organism evidence="9 10">
    <name type="scientific">Pristionchus fissidentatus</name>
    <dbReference type="NCBI Taxonomy" id="1538716"/>
    <lineage>
        <taxon>Eukaryota</taxon>
        <taxon>Metazoa</taxon>
        <taxon>Ecdysozoa</taxon>
        <taxon>Nematoda</taxon>
        <taxon>Chromadorea</taxon>
        <taxon>Rhabditida</taxon>
        <taxon>Rhabditina</taxon>
        <taxon>Diplogasteromorpha</taxon>
        <taxon>Diplogasteroidea</taxon>
        <taxon>Neodiplogasteridae</taxon>
        <taxon>Pristionchus</taxon>
    </lineage>
</organism>
<evidence type="ECO:0000259" key="7">
    <source>
        <dbReference type="PROSITE" id="PS50144"/>
    </source>
</evidence>
<feature type="domain" description="MATH" evidence="7">
    <location>
        <begin position="207"/>
        <end position="330"/>
    </location>
</feature>
<dbReference type="InterPro" id="IPR028889">
    <property type="entry name" value="USP"/>
</dbReference>
<evidence type="ECO:0000256" key="1">
    <source>
        <dbReference type="ARBA" id="ARBA00009085"/>
    </source>
</evidence>
<dbReference type="Gene3D" id="3.90.70.10">
    <property type="entry name" value="Cysteine proteinases"/>
    <property type="match status" value="1"/>
</dbReference>
<dbReference type="GO" id="GO:0016579">
    <property type="term" value="P:protein deubiquitination"/>
    <property type="evidence" value="ECO:0007669"/>
    <property type="project" value="InterPro"/>
</dbReference>
<feature type="non-terminal residue" evidence="9">
    <location>
        <position position="1"/>
    </location>
</feature>
<dbReference type="PANTHER" id="PTHR24006:SF644">
    <property type="entry name" value="UBIQUITIN CARBOXYL-TERMINAL HYDROLASE 7"/>
    <property type="match status" value="1"/>
</dbReference>